<protein>
    <submittedName>
        <fullName evidence="1">VOC family protein</fullName>
    </submittedName>
</protein>
<dbReference type="EMBL" id="JBHSRI010000025">
    <property type="protein sequence ID" value="MFC6040661.1"/>
    <property type="molecule type" value="Genomic_DNA"/>
</dbReference>
<sequence length="63" mass="7310">MNYRMSKNIGFQVENVEKAKLFYERVMGLKEAAQSDVDEMEFQTNHNAIFLIPGNKNLGLSWN</sequence>
<dbReference type="SUPFAM" id="SSF54593">
    <property type="entry name" value="Glyoxalase/Bleomycin resistance protein/Dihydroxybiphenyl dioxygenase"/>
    <property type="match status" value="1"/>
</dbReference>
<evidence type="ECO:0000313" key="1">
    <source>
        <dbReference type="EMBL" id="MFC6040661.1"/>
    </source>
</evidence>
<keyword evidence="2" id="KW-1185">Reference proteome</keyword>
<name>A0ABW1LB10_9BACL</name>
<dbReference type="RefSeq" id="WP_377735196.1">
    <property type="nucleotide sequence ID" value="NZ_JBHSRI010000025.1"/>
</dbReference>
<dbReference type="Proteomes" id="UP001596170">
    <property type="component" value="Unassembled WGS sequence"/>
</dbReference>
<comment type="caution">
    <text evidence="1">The sequence shown here is derived from an EMBL/GenBank/DDBJ whole genome shotgun (WGS) entry which is preliminary data.</text>
</comment>
<accession>A0ABW1LB10</accession>
<evidence type="ECO:0000313" key="2">
    <source>
        <dbReference type="Proteomes" id="UP001596170"/>
    </source>
</evidence>
<dbReference type="Gene3D" id="3.10.180.10">
    <property type="entry name" value="2,3-Dihydroxybiphenyl 1,2-Dioxygenase, domain 1"/>
    <property type="match status" value="1"/>
</dbReference>
<reference evidence="2" key="1">
    <citation type="journal article" date="2019" name="Int. J. Syst. Evol. Microbiol.">
        <title>The Global Catalogue of Microorganisms (GCM) 10K type strain sequencing project: providing services to taxonomists for standard genome sequencing and annotation.</title>
        <authorList>
            <consortium name="The Broad Institute Genomics Platform"/>
            <consortium name="The Broad Institute Genome Sequencing Center for Infectious Disease"/>
            <person name="Wu L."/>
            <person name="Ma J."/>
        </authorList>
    </citation>
    <scope>NUCLEOTIDE SEQUENCE [LARGE SCALE GENOMIC DNA]</scope>
    <source>
        <strain evidence="2">CCUG 54527</strain>
    </source>
</reference>
<organism evidence="1 2">
    <name type="scientific">Paenisporosarcina macmurdoensis</name>
    <dbReference type="NCBI Taxonomy" id="212659"/>
    <lineage>
        <taxon>Bacteria</taxon>
        <taxon>Bacillati</taxon>
        <taxon>Bacillota</taxon>
        <taxon>Bacilli</taxon>
        <taxon>Bacillales</taxon>
        <taxon>Caryophanaceae</taxon>
        <taxon>Paenisporosarcina</taxon>
    </lineage>
</organism>
<gene>
    <name evidence="1" type="ORF">ACFPYN_14630</name>
</gene>
<dbReference type="InterPro" id="IPR029068">
    <property type="entry name" value="Glyas_Bleomycin-R_OHBP_Dase"/>
</dbReference>
<proteinExistence type="predicted"/>